<keyword evidence="3" id="KW-0904">Protein phosphatase</keyword>
<dbReference type="InterPro" id="IPR023485">
    <property type="entry name" value="Ptyr_pPase"/>
</dbReference>
<feature type="active site" description="Proton donor" evidence="4">
    <location>
        <position position="133"/>
    </location>
</feature>
<dbReference type="AlphaFoldDB" id="A0A7C1JTF4"/>
<dbReference type="PRINTS" id="PR00719">
    <property type="entry name" value="LMWPTPASE"/>
</dbReference>
<comment type="similarity">
    <text evidence="1">Belongs to the low molecular weight phosphotyrosine protein phosphatase family.</text>
</comment>
<dbReference type="InterPro" id="IPR036196">
    <property type="entry name" value="Ptyr_pPase_sf"/>
</dbReference>
<dbReference type="GO" id="GO:0004725">
    <property type="term" value="F:protein tyrosine phosphatase activity"/>
    <property type="evidence" value="ECO:0007669"/>
    <property type="project" value="InterPro"/>
</dbReference>
<proteinExistence type="inferred from homology"/>
<dbReference type="InterPro" id="IPR017867">
    <property type="entry name" value="Tyr_phospatase_low_mol_wt"/>
</dbReference>
<accession>A0A7C1JTF4</accession>
<reference evidence="6" key="1">
    <citation type="journal article" date="2020" name="mSystems">
        <title>Genome- and Community-Level Interaction Insights into Carbon Utilization and Element Cycling Functions of Hydrothermarchaeota in Hydrothermal Sediment.</title>
        <authorList>
            <person name="Zhou Z."/>
            <person name="Liu Y."/>
            <person name="Xu W."/>
            <person name="Pan J."/>
            <person name="Luo Z.H."/>
            <person name="Li M."/>
        </authorList>
    </citation>
    <scope>NUCLEOTIDE SEQUENCE [LARGE SCALE GENOMIC DNA]</scope>
    <source>
        <strain evidence="6">SpSt-289</strain>
    </source>
</reference>
<feature type="active site" description="Nucleophile" evidence="4">
    <location>
        <position position="20"/>
    </location>
</feature>
<dbReference type="PANTHER" id="PTHR11717:SF31">
    <property type="entry name" value="LOW MOLECULAR WEIGHT PROTEIN-TYROSINE-PHOSPHATASE ETP-RELATED"/>
    <property type="match status" value="1"/>
</dbReference>
<feature type="active site" evidence="4">
    <location>
        <position position="26"/>
    </location>
</feature>
<sequence>MATDVVHPSADLRRRILVVCTANVCRSPYVASLLQHRIRAAGLGDCVTVESAGVRAQPGREVDPTIQAMLEERQIPLAQRYARAVLEDDLRRADLVLVMEEAHRQLLFYRLPAALSKIFLLSELAGRYEEIVDPHGAGIEEYMAMAALVDELLERGWPQLLKRLGMETALPDVP</sequence>
<dbReference type="PANTHER" id="PTHR11717">
    <property type="entry name" value="LOW MOLECULAR WEIGHT PROTEIN TYROSINE PHOSPHATASE"/>
    <property type="match status" value="1"/>
</dbReference>
<evidence type="ECO:0000256" key="2">
    <source>
        <dbReference type="ARBA" id="ARBA00022801"/>
    </source>
</evidence>
<dbReference type="EMBL" id="DSMG01000107">
    <property type="protein sequence ID" value="HDX31987.1"/>
    <property type="molecule type" value="Genomic_DNA"/>
</dbReference>
<evidence type="ECO:0000313" key="6">
    <source>
        <dbReference type="EMBL" id="HDX31987.1"/>
    </source>
</evidence>
<dbReference type="SMART" id="SM00226">
    <property type="entry name" value="LMWPc"/>
    <property type="match status" value="1"/>
</dbReference>
<dbReference type="Pfam" id="PF01451">
    <property type="entry name" value="LMWPc"/>
    <property type="match status" value="1"/>
</dbReference>
<organism evidence="6">
    <name type="scientific">Caldilinea aerophila</name>
    <dbReference type="NCBI Taxonomy" id="133453"/>
    <lineage>
        <taxon>Bacteria</taxon>
        <taxon>Bacillati</taxon>
        <taxon>Chloroflexota</taxon>
        <taxon>Caldilineae</taxon>
        <taxon>Caldilineales</taxon>
        <taxon>Caldilineaceae</taxon>
        <taxon>Caldilinea</taxon>
    </lineage>
</organism>
<name>A0A7C1JTF4_9CHLR</name>
<evidence type="ECO:0000256" key="3">
    <source>
        <dbReference type="ARBA" id="ARBA00022912"/>
    </source>
</evidence>
<evidence type="ECO:0000256" key="1">
    <source>
        <dbReference type="ARBA" id="ARBA00011063"/>
    </source>
</evidence>
<protein>
    <recommendedName>
        <fullName evidence="5">Phosphotyrosine protein phosphatase I domain-containing protein</fullName>
    </recommendedName>
</protein>
<evidence type="ECO:0000256" key="4">
    <source>
        <dbReference type="PIRSR" id="PIRSR617867-1"/>
    </source>
</evidence>
<comment type="caution">
    <text evidence="6">The sequence shown here is derived from an EMBL/GenBank/DDBJ whole genome shotgun (WGS) entry which is preliminary data.</text>
</comment>
<gene>
    <name evidence="6" type="ORF">ENQ20_10935</name>
</gene>
<feature type="domain" description="Phosphotyrosine protein phosphatase I" evidence="5">
    <location>
        <begin position="14"/>
        <end position="163"/>
    </location>
</feature>
<dbReference type="SUPFAM" id="SSF52788">
    <property type="entry name" value="Phosphotyrosine protein phosphatases I"/>
    <property type="match status" value="1"/>
</dbReference>
<evidence type="ECO:0000259" key="5">
    <source>
        <dbReference type="SMART" id="SM00226"/>
    </source>
</evidence>
<dbReference type="InterPro" id="IPR050438">
    <property type="entry name" value="LMW_PTPase"/>
</dbReference>
<keyword evidence="2" id="KW-0378">Hydrolase</keyword>
<dbReference type="Gene3D" id="3.40.50.2300">
    <property type="match status" value="1"/>
</dbReference>